<dbReference type="PANTHER" id="PTHR43471">
    <property type="entry name" value="ABC TRANSPORTER PERMEASE"/>
    <property type="match status" value="1"/>
</dbReference>
<protein>
    <submittedName>
        <fullName evidence="2">ABC-type transport system involved in multi-copper enzyme maturation, permease component</fullName>
    </submittedName>
</protein>
<dbReference type="AlphaFoldDB" id="A0A1K2HCP8"/>
<keyword evidence="1" id="KW-1133">Transmembrane helix</keyword>
<dbReference type="STRING" id="1121279.SAMN02745887_01312"/>
<keyword evidence="3" id="KW-1185">Reference proteome</keyword>
<feature type="transmembrane region" description="Helical" evidence="1">
    <location>
        <begin position="178"/>
        <end position="198"/>
    </location>
</feature>
<evidence type="ECO:0000313" key="3">
    <source>
        <dbReference type="Proteomes" id="UP000186513"/>
    </source>
</evidence>
<name>A0A1K2HCP8_9NEIS</name>
<keyword evidence="1" id="KW-0812">Transmembrane</keyword>
<feature type="transmembrane region" description="Helical" evidence="1">
    <location>
        <begin position="248"/>
        <end position="271"/>
    </location>
</feature>
<proteinExistence type="predicted"/>
<feature type="transmembrane region" description="Helical" evidence="1">
    <location>
        <begin position="28"/>
        <end position="49"/>
    </location>
</feature>
<evidence type="ECO:0000256" key="1">
    <source>
        <dbReference type="SAM" id="Phobius"/>
    </source>
</evidence>
<dbReference type="Proteomes" id="UP000186513">
    <property type="component" value="Unassembled WGS sequence"/>
</dbReference>
<sequence length="277" mass="30187">MRASALFFLIMLTFYISGVRAGLRGKSFLGVFVLGLLLIGIAFLTGYFSPRQPKTVALDVGLSFLRLILVFLSLFWVQDLISKEIERRTVMFSLAYPVPRAHYLLGRYLAIQTMSVLVALGMAVLLWGAVALAGGSYEQQFPVNLGWPYWIALSGIVLDAAVVSAFALWIATVSTTPMLPLAAGLIFAAVGKSLGAVMDFLARGADGDAALAARFDPIIGLIRWILPDLSRLDWRAAALYNQPMDGTLMGWSICMALAYAGIMLLAATLSFSRREFF</sequence>
<organism evidence="2 3">
    <name type="scientific">Chitinimonas taiwanensis DSM 18899</name>
    <dbReference type="NCBI Taxonomy" id="1121279"/>
    <lineage>
        <taxon>Bacteria</taxon>
        <taxon>Pseudomonadati</taxon>
        <taxon>Pseudomonadota</taxon>
        <taxon>Betaproteobacteria</taxon>
        <taxon>Neisseriales</taxon>
        <taxon>Chitinibacteraceae</taxon>
        <taxon>Chitinimonas</taxon>
    </lineage>
</organism>
<reference evidence="2 3" key="1">
    <citation type="submission" date="2016-11" db="EMBL/GenBank/DDBJ databases">
        <authorList>
            <person name="Jaros S."/>
            <person name="Januszkiewicz K."/>
            <person name="Wedrychowicz H."/>
        </authorList>
    </citation>
    <scope>NUCLEOTIDE SEQUENCE [LARGE SCALE GENOMIC DNA]</scope>
    <source>
        <strain evidence="2 3">DSM 18899</strain>
    </source>
</reference>
<keyword evidence="1" id="KW-0472">Membrane</keyword>
<accession>A0A1K2HCP8</accession>
<feature type="transmembrane region" description="Helical" evidence="1">
    <location>
        <begin position="117"/>
        <end position="137"/>
    </location>
</feature>
<feature type="transmembrane region" description="Helical" evidence="1">
    <location>
        <begin position="149"/>
        <end position="171"/>
    </location>
</feature>
<gene>
    <name evidence="2" type="ORF">SAMN02745887_01312</name>
</gene>
<feature type="transmembrane region" description="Helical" evidence="1">
    <location>
        <begin position="56"/>
        <end position="77"/>
    </location>
</feature>
<dbReference type="PANTHER" id="PTHR43471:SF10">
    <property type="entry name" value="SLL1107 PROTEIN"/>
    <property type="match status" value="1"/>
</dbReference>
<evidence type="ECO:0000313" key="2">
    <source>
        <dbReference type="EMBL" id="SFZ74572.1"/>
    </source>
</evidence>
<dbReference type="EMBL" id="FPKR01000004">
    <property type="protein sequence ID" value="SFZ74572.1"/>
    <property type="molecule type" value="Genomic_DNA"/>
</dbReference>